<name>A0A1C7PAL6_9BACT</name>
<keyword evidence="4" id="KW-1185">Reference proteome</keyword>
<dbReference type="Pfam" id="PF13385">
    <property type="entry name" value="Laminin_G_3"/>
    <property type="match status" value="1"/>
</dbReference>
<dbReference type="NCBIfam" id="TIGR03382">
    <property type="entry name" value="GC_trans_RRR"/>
    <property type="match status" value="1"/>
</dbReference>
<keyword evidence="1" id="KW-0732">Signal</keyword>
<feature type="domain" description="Ice-binding protein C-terminal" evidence="2">
    <location>
        <begin position="245"/>
        <end position="269"/>
    </location>
</feature>
<dbReference type="SUPFAM" id="SSF49899">
    <property type="entry name" value="Concanavalin A-like lectins/glucanases"/>
    <property type="match status" value="1"/>
</dbReference>
<evidence type="ECO:0000256" key="1">
    <source>
        <dbReference type="SAM" id="SignalP"/>
    </source>
</evidence>
<feature type="signal peptide" evidence="1">
    <location>
        <begin position="1"/>
        <end position="21"/>
    </location>
</feature>
<dbReference type="Pfam" id="PF07589">
    <property type="entry name" value="PEP-CTERM"/>
    <property type="match status" value="1"/>
</dbReference>
<dbReference type="RefSeq" id="WP_067776852.1">
    <property type="nucleotide sequence ID" value="NZ_LIGX01000032.1"/>
</dbReference>
<dbReference type="AlphaFoldDB" id="A0A1C7PAL6"/>
<dbReference type="InterPro" id="IPR017756">
    <property type="entry name" value="TM_Gly-Cys-Arg_CS"/>
</dbReference>
<organism evidence="3 4">
    <name type="scientific">Akkermansia glycaniphila</name>
    <dbReference type="NCBI Taxonomy" id="1679444"/>
    <lineage>
        <taxon>Bacteria</taxon>
        <taxon>Pseudomonadati</taxon>
        <taxon>Verrucomicrobiota</taxon>
        <taxon>Verrucomicrobiia</taxon>
        <taxon>Verrucomicrobiales</taxon>
        <taxon>Akkermansiaceae</taxon>
        <taxon>Akkermansia</taxon>
    </lineage>
</organism>
<dbReference type="InterPro" id="IPR013424">
    <property type="entry name" value="Ice-binding_C"/>
</dbReference>
<dbReference type="EMBL" id="LT629973">
    <property type="protein sequence ID" value="SEH78366.1"/>
    <property type="molecule type" value="Genomic_DNA"/>
</dbReference>
<evidence type="ECO:0000259" key="2">
    <source>
        <dbReference type="Pfam" id="PF07589"/>
    </source>
</evidence>
<evidence type="ECO:0000313" key="4">
    <source>
        <dbReference type="Proteomes" id="UP000176204"/>
    </source>
</evidence>
<dbReference type="InterPro" id="IPR013320">
    <property type="entry name" value="ConA-like_dom_sf"/>
</dbReference>
<dbReference type="KEGG" id="agl:PYTT_0714"/>
<dbReference type="Proteomes" id="UP000176204">
    <property type="component" value="Chromosome I"/>
</dbReference>
<dbReference type="Gene3D" id="2.60.120.200">
    <property type="match status" value="1"/>
</dbReference>
<reference evidence="4" key="1">
    <citation type="submission" date="2016-09" db="EMBL/GenBank/DDBJ databases">
        <authorList>
            <person name="Koehorst J."/>
        </authorList>
    </citation>
    <scope>NUCLEOTIDE SEQUENCE [LARGE SCALE GENOMIC DNA]</scope>
</reference>
<protein>
    <submittedName>
        <fullName evidence="3">Pep-cterm motif</fullName>
    </submittedName>
</protein>
<gene>
    <name evidence="3" type="ORF">PYTT_0714</name>
</gene>
<accession>A0A1C7PAL6</accession>
<sequence>MKKTLLSISALFALSAGIVQADTSLRYHYDFEKISGTGSGTAAAVNYNLAENPGTGMWTASSGWVGWSSGALGSNFAFNCPGGGAKLTLQGSGPNNSLGVNTTDGFSLSFFVKDNGSAQYANMFQLNSSNGNRIFSQKDSGSATASGSWQFYSGTQSGLGDWKGTTVPMTGFAHIALTFQNGTLQVYRDGTQFLNATGVNFSGELTSIALTPGGTAAFDEFALYSGVLNQEEITYLASHSAKDFTVPEPATATLGLAGLALLSLRRRRRDA</sequence>
<evidence type="ECO:0000313" key="3">
    <source>
        <dbReference type="EMBL" id="SEH78366.1"/>
    </source>
</evidence>
<feature type="chain" id="PRO_5014266436" evidence="1">
    <location>
        <begin position="22"/>
        <end position="271"/>
    </location>
</feature>
<proteinExistence type="predicted"/>